<proteinExistence type="predicted"/>
<evidence type="ECO:0000313" key="2">
    <source>
        <dbReference type="Proteomes" id="UP000565262"/>
    </source>
</evidence>
<reference evidence="1 2" key="1">
    <citation type="submission" date="2020-08" db="EMBL/GenBank/DDBJ databases">
        <title>Oceanospirillum sp. nov. isolated from marine sediment.</title>
        <authorList>
            <person name="Ji X."/>
        </authorList>
    </citation>
    <scope>NUCLEOTIDE SEQUENCE [LARGE SCALE GENOMIC DNA]</scope>
    <source>
        <strain evidence="1 2">D5</strain>
    </source>
</reference>
<sequence>MTPWTNLLITTVRLLDLHDSSHERGSPYVRVAQMPRPGLKDGYWLDLACLLLDYLLEEDFISNGGFIRFNRCLEFTREYYPDCSNDDLQFVINSLSTPSELFYINRQPGESPDKVQSIASTKRTALIEKQAQTGHVRLTQAGRQAVNLAGQVEDLLYSEYDAAKALTAITRGDYARVPDICNTILLAIRGLTQEIRTIRENPTRESKLTAFQEHQRHYHNALNSIQRTILDCRAQLLLPEQQSRFEAWQQQNHQDWDLLMLTQSLNRVMNAIENLSRRLTELLTDIADGRIRSMGVIDFTQLAQDIAVQPPVQALIDAVSERCMPFYVQTMFPSPNDFTSNLLDQRSERSEEALIFDSISEDDYQDTALHTFLQHRSELMCQHIEKQPLTLADALNNGWHQIEGEDFLPQLLNMYVDPEQLQPDLVVALDPEQTLEIRLPDGRVLKGDNPILMLREPRPE</sequence>
<comment type="caution">
    <text evidence="1">The sequence shown here is derived from an EMBL/GenBank/DDBJ whole genome shotgun (WGS) entry which is preliminary data.</text>
</comment>
<dbReference type="RefSeq" id="WP_182809506.1">
    <property type="nucleotide sequence ID" value="NZ_JACJFM010000018.1"/>
</dbReference>
<dbReference type="EMBL" id="JACJFM010000018">
    <property type="protein sequence ID" value="MBB1487729.1"/>
    <property type="molecule type" value="Genomic_DNA"/>
</dbReference>
<organism evidence="1 2">
    <name type="scientific">Oceanospirillum sediminis</name>
    <dbReference type="NCBI Taxonomy" id="2760088"/>
    <lineage>
        <taxon>Bacteria</taxon>
        <taxon>Pseudomonadati</taxon>
        <taxon>Pseudomonadota</taxon>
        <taxon>Gammaproteobacteria</taxon>
        <taxon>Oceanospirillales</taxon>
        <taxon>Oceanospirillaceae</taxon>
        <taxon>Oceanospirillum</taxon>
    </lineage>
</organism>
<accession>A0A839ITC5</accession>
<protein>
    <submittedName>
        <fullName evidence="1">Uncharacterized protein</fullName>
    </submittedName>
</protein>
<keyword evidence="2" id="KW-1185">Reference proteome</keyword>
<evidence type="ECO:0000313" key="1">
    <source>
        <dbReference type="EMBL" id="MBB1487729.1"/>
    </source>
</evidence>
<dbReference type="AlphaFoldDB" id="A0A839ITC5"/>
<name>A0A839ITC5_9GAMM</name>
<gene>
    <name evidence="1" type="ORF">H4O21_14050</name>
</gene>
<dbReference type="Proteomes" id="UP000565262">
    <property type="component" value="Unassembled WGS sequence"/>
</dbReference>